<protein>
    <submittedName>
        <fullName evidence="2">Uncharacterized protein</fullName>
    </submittedName>
</protein>
<sequence>MKILLKNPFEFARQQQNRDFVEPEVIRFAASQQLLNPNELNIEPPLEPLVGDDHDANNEEPGNFEFEIDENQGIDINEDDEIEEEDETDDDFYG</sequence>
<dbReference type="WBParaSite" id="ES5_v2.g27310.t1">
    <property type="protein sequence ID" value="ES5_v2.g27310.t1"/>
    <property type="gene ID" value="ES5_v2.g27310"/>
</dbReference>
<accession>A0AC34GD56</accession>
<reference evidence="2" key="1">
    <citation type="submission" date="2022-11" db="UniProtKB">
        <authorList>
            <consortium name="WormBaseParasite"/>
        </authorList>
    </citation>
    <scope>IDENTIFICATION</scope>
</reference>
<proteinExistence type="predicted"/>
<organism evidence="1 2">
    <name type="scientific">Panagrolaimus sp. ES5</name>
    <dbReference type="NCBI Taxonomy" id="591445"/>
    <lineage>
        <taxon>Eukaryota</taxon>
        <taxon>Metazoa</taxon>
        <taxon>Ecdysozoa</taxon>
        <taxon>Nematoda</taxon>
        <taxon>Chromadorea</taxon>
        <taxon>Rhabditida</taxon>
        <taxon>Tylenchina</taxon>
        <taxon>Panagrolaimomorpha</taxon>
        <taxon>Panagrolaimoidea</taxon>
        <taxon>Panagrolaimidae</taxon>
        <taxon>Panagrolaimus</taxon>
    </lineage>
</organism>
<name>A0AC34GD56_9BILA</name>
<dbReference type="Proteomes" id="UP000887579">
    <property type="component" value="Unplaced"/>
</dbReference>
<evidence type="ECO:0000313" key="1">
    <source>
        <dbReference type="Proteomes" id="UP000887579"/>
    </source>
</evidence>
<evidence type="ECO:0000313" key="2">
    <source>
        <dbReference type="WBParaSite" id="ES5_v2.g27310.t1"/>
    </source>
</evidence>